<evidence type="ECO:0000256" key="8">
    <source>
        <dbReference type="SAM" id="Phobius"/>
    </source>
</evidence>
<dbReference type="Pfam" id="PF03552">
    <property type="entry name" value="Cellulose_synt"/>
    <property type="match status" value="1"/>
</dbReference>
<dbReference type="PANTHER" id="PTHR13301">
    <property type="entry name" value="X-BOX TRANSCRIPTION FACTOR-RELATED"/>
    <property type="match status" value="1"/>
</dbReference>
<dbReference type="InterPro" id="IPR005150">
    <property type="entry name" value="Cellulose_synth"/>
</dbReference>
<evidence type="ECO:0000256" key="4">
    <source>
        <dbReference type="ARBA" id="ARBA00022692"/>
    </source>
</evidence>
<dbReference type="GO" id="GO:0016020">
    <property type="term" value="C:membrane"/>
    <property type="evidence" value="ECO:0007669"/>
    <property type="project" value="InterPro"/>
</dbReference>
<gene>
    <name evidence="9" type="ORF">Sradi_6918700</name>
</gene>
<dbReference type="GO" id="GO:0071555">
    <property type="term" value="P:cell wall organization"/>
    <property type="evidence" value="ECO:0007669"/>
    <property type="project" value="UniProtKB-KW"/>
</dbReference>
<reference evidence="9" key="2">
    <citation type="journal article" date="2024" name="Plant">
        <title>Genomic evolution and insights into agronomic trait innovations of Sesamum species.</title>
        <authorList>
            <person name="Miao H."/>
            <person name="Wang L."/>
            <person name="Qu L."/>
            <person name="Liu H."/>
            <person name="Sun Y."/>
            <person name="Le M."/>
            <person name="Wang Q."/>
            <person name="Wei S."/>
            <person name="Zheng Y."/>
            <person name="Lin W."/>
            <person name="Duan Y."/>
            <person name="Cao H."/>
            <person name="Xiong S."/>
            <person name="Wang X."/>
            <person name="Wei L."/>
            <person name="Li C."/>
            <person name="Ma Q."/>
            <person name="Ju M."/>
            <person name="Zhao R."/>
            <person name="Li G."/>
            <person name="Mu C."/>
            <person name="Tian Q."/>
            <person name="Mei H."/>
            <person name="Zhang T."/>
            <person name="Gao T."/>
            <person name="Zhang H."/>
        </authorList>
    </citation>
    <scope>NUCLEOTIDE SEQUENCE</scope>
    <source>
        <strain evidence="9">G02</strain>
    </source>
</reference>
<keyword evidence="2" id="KW-0328">Glycosyltransferase</keyword>
<keyword evidence="4 8" id="KW-0812">Transmembrane</keyword>
<feature type="non-terminal residue" evidence="9">
    <location>
        <position position="1"/>
    </location>
</feature>
<evidence type="ECO:0000256" key="3">
    <source>
        <dbReference type="ARBA" id="ARBA00022679"/>
    </source>
</evidence>
<reference evidence="9" key="1">
    <citation type="submission" date="2020-06" db="EMBL/GenBank/DDBJ databases">
        <authorList>
            <person name="Li T."/>
            <person name="Hu X."/>
            <person name="Zhang T."/>
            <person name="Song X."/>
            <person name="Zhang H."/>
            <person name="Dai N."/>
            <person name="Sheng W."/>
            <person name="Hou X."/>
            <person name="Wei L."/>
        </authorList>
    </citation>
    <scope>NUCLEOTIDE SEQUENCE</scope>
    <source>
        <strain evidence="9">G02</strain>
        <tissue evidence="9">Leaf</tissue>
    </source>
</reference>
<keyword evidence="6 8" id="KW-0472">Membrane</keyword>
<comment type="caution">
    <text evidence="9">The sequence shown here is derived from an EMBL/GenBank/DDBJ whole genome shotgun (WGS) entry which is preliminary data.</text>
</comment>
<feature type="transmembrane region" description="Helical" evidence="8">
    <location>
        <begin position="97"/>
        <end position="116"/>
    </location>
</feature>
<dbReference type="AlphaFoldDB" id="A0AAW2JGK4"/>
<evidence type="ECO:0000313" key="9">
    <source>
        <dbReference type="EMBL" id="KAL0293821.1"/>
    </source>
</evidence>
<keyword evidence="5 8" id="KW-1133">Transmembrane helix</keyword>
<organism evidence="9">
    <name type="scientific">Sesamum radiatum</name>
    <name type="common">Black benniseed</name>
    <dbReference type="NCBI Taxonomy" id="300843"/>
    <lineage>
        <taxon>Eukaryota</taxon>
        <taxon>Viridiplantae</taxon>
        <taxon>Streptophyta</taxon>
        <taxon>Embryophyta</taxon>
        <taxon>Tracheophyta</taxon>
        <taxon>Spermatophyta</taxon>
        <taxon>Magnoliopsida</taxon>
        <taxon>eudicotyledons</taxon>
        <taxon>Gunneridae</taxon>
        <taxon>Pentapetalae</taxon>
        <taxon>asterids</taxon>
        <taxon>lamiids</taxon>
        <taxon>Lamiales</taxon>
        <taxon>Pedaliaceae</taxon>
        <taxon>Sesamum</taxon>
    </lineage>
</organism>
<name>A0AAW2JGK4_SESRA</name>
<dbReference type="GO" id="GO:0012505">
    <property type="term" value="C:endomembrane system"/>
    <property type="evidence" value="ECO:0007669"/>
    <property type="project" value="UniProtKB-SubCell"/>
</dbReference>
<sequence>VSDPWFFLYVFLFLGAYGQDYVEFVLAKGTTLRWWSDQRMWLIRILTSDLFGTLEYISNQLGIATRSFNVTSKVNDDELKNRYDEGKFEFGVPSPMFVPLSTVAIINLAAFFWGFSQVLTGRYNLDEMFVQMVLACFGTANSWPVYEAMFSRTDKGRMPAKITLISIFLAWVLFAVVSFITKM</sequence>
<dbReference type="EMBL" id="JACGWJ010000270">
    <property type="protein sequence ID" value="KAL0293821.1"/>
    <property type="molecule type" value="Genomic_DNA"/>
</dbReference>
<evidence type="ECO:0000256" key="6">
    <source>
        <dbReference type="ARBA" id="ARBA00023136"/>
    </source>
</evidence>
<evidence type="ECO:0000256" key="5">
    <source>
        <dbReference type="ARBA" id="ARBA00022989"/>
    </source>
</evidence>
<keyword evidence="3" id="KW-0808">Transferase</keyword>
<protein>
    <submittedName>
        <fullName evidence="9">Cellulose synthase-like protein G3</fullName>
    </submittedName>
</protein>
<evidence type="ECO:0000256" key="1">
    <source>
        <dbReference type="ARBA" id="ARBA00004308"/>
    </source>
</evidence>
<evidence type="ECO:0000256" key="7">
    <source>
        <dbReference type="ARBA" id="ARBA00023316"/>
    </source>
</evidence>
<feature type="transmembrane region" description="Helical" evidence="8">
    <location>
        <begin position="158"/>
        <end position="180"/>
    </location>
</feature>
<feature type="transmembrane region" description="Helical" evidence="8">
    <location>
        <begin position="6"/>
        <end position="26"/>
    </location>
</feature>
<proteinExistence type="predicted"/>
<feature type="transmembrane region" description="Helical" evidence="8">
    <location>
        <begin position="128"/>
        <end position="146"/>
    </location>
</feature>
<comment type="subcellular location">
    <subcellularLocation>
        <location evidence="1">Endomembrane system</location>
    </subcellularLocation>
</comment>
<evidence type="ECO:0000256" key="2">
    <source>
        <dbReference type="ARBA" id="ARBA00022676"/>
    </source>
</evidence>
<keyword evidence="7" id="KW-0961">Cell wall biogenesis/degradation</keyword>
<accession>A0AAW2JGK4</accession>
<dbReference type="GO" id="GO:0016760">
    <property type="term" value="F:cellulose synthase (UDP-forming) activity"/>
    <property type="evidence" value="ECO:0007669"/>
    <property type="project" value="InterPro"/>
</dbReference>
<dbReference type="GO" id="GO:0030244">
    <property type="term" value="P:cellulose biosynthetic process"/>
    <property type="evidence" value="ECO:0007669"/>
    <property type="project" value="InterPro"/>
</dbReference>